<comment type="caution">
    <text evidence="1">The sequence shown here is derived from an EMBL/GenBank/DDBJ whole genome shotgun (WGS) entry which is preliminary data.</text>
</comment>
<name>V8NAY3_OPHHA</name>
<reference evidence="1 2" key="1">
    <citation type="journal article" date="2013" name="Proc. Natl. Acad. Sci. U.S.A.">
        <title>The king cobra genome reveals dynamic gene evolution and adaptation in the snake venom system.</title>
        <authorList>
            <person name="Vonk F.J."/>
            <person name="Casewell N.R."/>
            <person name="Henkel C.V."/>
            <person name="Heimberg A.M."/>
            <person name="Jansen H.J."/>
            <person name="McCleary R.J."/>
            <person name="Kerkkamp H.M."/>
            <person name="Vos R.A."/>
            <person name="Guerreiro I."/>
            <person name="Calvete J.J."/>
            <person name="Wuster W."/>
            <person name="Woods A.E."/>
            <person name="Logan J.M."/>
            <person name="Harrison R.A."/>
            <person name="Castoe T.A."/>
            <person name="de Koning A.P."/>
            <person name="Pollock D.D."/>
            <person name="Yandell M."/>
            <person name="Calderon D."/>
            <person name="Renjifo C."/>
            <person name="Currier R.B."/>
            <person name="Salgado D."/>
            <person name="Pla D."/>
            <person name="Sanz L."/>
            <person name="Hyder A.S."/>
            <person name="Ribeiro J.M."/>
            <person name="Arntzen J.W."/>
            <person name="van den Thillart G.E."/>
            <person name="Boetzer M."/>
            <person name="Pirovano W."/>
            <person name="Dirks R.P."/>
            <person name="Spaink H.P."/>
            <person name="Duboule D."/>
            <person name="McGlinn E."/>
            <person name="Kini R.M."/>
            <person name="Richardson M.K."/>
        </authorList>
    </citation>
    <scope>NUCLEOTIDE SEQUENCE</scope>
    <source>
        <tissue evidence="1">Blood</tissue>
    </source>
</reference>
<evidence type="ECO:0000313" key="2">
    <source>
        <dbReference type="Proteomes" id="UP000018936"/>
    </source>
</evidence>
<feature type="non-terminal residue" evidence="1">
    <location>
        <position position="1"/>
    </location>
</feature>
<accession>V8NAY3</accession>
<dbReference type="EMBL" id="AZIM01005892">
    <property type="protein sequence ID" value="ETE59091.1"/>
    <property type="molecule type" value="Genomic_DNA"/>
</dbReference>
<gene>
    <name evidence="1" type="primary">PPIL2</name>
    <name evidence="1" type="ORF">L345_15184</name>
</gene>
<dbReference type="Proteomes" id="UP000018936">
    <property type="component" value="Unassembled WGS sequence"/>
</dbReference>
<sequence length="79" mass="9163">MVFKENGLLDSRSDVPDIKETRYITCTEYTHFYGGKKVEIPQSNFRRLPFDHCRNIVPWIKKYGTNPSTGEVLPTRALS</sequence>
<proteinExistence type="predicted"/>
<keyword evidence="2" id="KW-1185">Reference proteome</keyword>
<evidence type="ECO:0000313" key="1">
    <source>
        <dbReference type="EMBL" id="ETE59091.1"/>
    </source>
</evidence>
<dbReference type="AlphaFoldDB" id="V8NAY3"/>
<organism evidence="1 2">
    <name type="scientific">Ophiophagus hannah</name>
    <name type="common">King cobra</name>
    <name type="synonym">Naja hannah</name>
    <dbReference type="NCBI Taxonomy" id="8665"/>
    <lineage>
        <taxon>Eukaryota</taxon>
        <taxon>Metazoa</taxon>
        <taxon>Chordata</taxon>
        <taxon>Craniata</taxon>
        <taxon>Vertebrata</taxon>
        <taxon>Euteleostomi</taxon>
        <taxon>Lepidosauria</taxon>
        <taxon>Squamata</taxon>
        <taxon>Bifurcata</taxon>
        <taxon>Unidentata</taxon>
        <taxon>Episquamata</taxon>
        <taxon>Toxicofera</taxon>
        <taxon>Serpentes</taxon>
        <taxon>Colubroidea</taxon>
        <taxon>Elapidae</taxon>
        <taxon>Elapinae</taxon>
        <taxon>Ophiophagus</taxon>
    </lineage>
</organism>
<dbReference type="GO" id="GO:0016853">
    <property type="term" value="F:isomerase activity"/>
    <property type="evidence" value="ECO:0007669"/>
    <property type="project" value="UniProtKB-KW"/>
</dbReference>
<dbReference type="OrthoDB" id="30774at2759"/>
<keyword evidence="1" id="KW-0413">Isomerase</keyword>
<protein>
    <submittedName>
        <fullName evidence="1">Peptidyl-prolyl cis-trans isomerase-like 2</fullName>
    </submittedName>
</protein>